<name>A0ABY8CED0_9ARCH</name>
<sequence>MTTDNGDYELHDLLEMKKVPEVKRAEGSLETSSSSSRSLQQTFGPSYGESSPEVYSEERETVTLDDLQETKLDQYD</sequence>
<evidence type="ECO:0000313" key="2">
    <source>
        <dbReference type="EMBL" id="WEL19552.1"/>
    </source>
</evidence>
<reference evidence="2 3" key="1">
    <citation type="submission" date="2022-09" db="EMBL/GenBank/DDBJ databases">
        <title>Xylan utilization by haloarchaea-nanohaloarchaea associations.</title>
        <authorList>
            <person name="Yakimov M."/>
        </authorList>
    </citation>
    <scope>NUCLEOTIDE SEQUENCE [LARGE SCALE GENOMIC DNA]</scope>
    <source>
        <strain evidence="2 3">SVXNc</strain>
    </source>
</reference>
<accession>A0ABY8CED0</accession>
<feature type="region of interest" description="Disordered" evidence="1">
    <location>
        <begin position="1"/>
        <end position="76"/>
    </location>
</feature>
<dbReference type="Proteomes" id="UP001218034">
    <property type="component" value="Chromosome"/>
</dbReference>
<evidence type="ECO:0000313" key="3">
    <source>
        <dbReference type="Proteomes" id="UP001218034"/>
    </source>
</evidence>
<gene>
    <name evidence="2" type="ORF">SVXNc_0534</name>
</gene>
<organism evidence="2 3">
    <name type="scientific">Candidatus Nanohalococcus occultus</name>
    <dbReference type="NCBI Taxonomy" id="2978047"/>
    <lineage>
        <taxon>Archaea</taxon>
        <taxon>Candidatus Nanohalarchaeota</taxon>
        <taxon>Candidatus Nanohalarchaeota incertae sedis</taxon>
        <taxon>Candidatus Nanohalococcus</taxon>
    </lineage>
</organism>
<feature type="compositionally biased region" description="Basic and acidic residues" evidence="1">
    <location>
        <begin position="8"/>
        <end position="27"/>
    </location>
</feature>
<keyword evidence="3" id="KW-1185">Reference proteome</keyword>
<protein>
    <submittedName>
        <fullName evidence="2">Uncharacterized protein</fullName>
    </submittedName>
</protein>
<evidence type="ECO:0000256" key="1">
    <source>
        <dbReference type="SAM" id="MobiDB-lite"/>
    </source>
</evidence>
<feature type="compositionally biased region" description="Basic and acidic residues" evidence="1">
    <location>
        <begin position="56"/>
        <end position="76"/>
    </location>
</feature>
<dbReference type="EMBL" id="CP104395">
    <property type="protein sequence ID" value="WEL19552.1"/>
    <property type="molecule type" value="Genomic_DNA"/>
</dbReference>
<proteinExistence type="predicted"/>